<feature type="binding site" evidence="1">
    <location>
        <position position="69"/>
    </location>
    <ligand>
        <name>Mg(2+)</name>
        <dbReference type="ChEBI" id="CHEBI:18420"/>
        <label>1</label>
        <note>catalytic</note>
    </ligand>
</feature>
<dbReference type="InterPro" id="IPR000760">
    <property type="entry name" value="Inositol_monophosphatase-like"/>
</dbReference>
<organism evidence="2 3">
    <name type="scientific">Actinoplanes campanulatus</name>
    <dbReference type="NCBI Taxonomy" id="113559"/>
    <lineage>
        <taxon>Bacteria</taxon>
        <taxon>Bacillati</taxon>
        <taxon>Actinomycetota</taxon>
        <taxon>Actinomycetes</taxon>
        <taxon>Micromonosporales</taxon>
        <taxon>Micromonosporaceae</taxon>
        <taxon>Actinoplanes</taxon>
    </lineage>
</organism>
<dbReference type="Gene3D" id="3.40.190.80">
    <property type="match status" value="1"/>
</dbReference>
<dbReference type="PANTHER" id="PTHR20854:SF4">
    <property type="entry name" value="INOSITOL-1-MONOPHOSPHATASE-RELATED"/>
    <property type="match status" value="1"/>
</dbReference>
<gene>
    <name evidence="2" type="ORF">FHR83_008606</name>
</gene>
<dbReference type="GO" id="GO:0006020">
    <property type="term" value="P:inositol metabolic process"/>
    <property type="evidence" value="ECO:0007669"/>
    <property type="project" value="TreeGrafter"/>
</dbReference>
<evidence type="ECO:0000313" key="3">
    <source>
        <dbReference type="Proteomes" id="UP000590749"/>
    </source>
</evidence>
<protein>
    <submittedName>
        <fullName evidence="2">Fructose-1,6-bisphosphatase/inositol monophosphatase family enzyme</fullName>
    </submittedName>
</protein>
<comment type="caution">
    <text evidence="2">The sequence shown here is derived from an EMBL/GenBank/DDBJ whole genome shotgun (WGS) entry which is preliminary data.</text>
</comment>
<dbReference type="Proteomes" id="UP000590749">
    <property type="component" value="Unassembled WGS sequence"/>
</dbReference>
<dbReference type="GO" id="GO:0008934">
    <property type="term" value="F:inositol monophosphate 1-phosphatase activity"/>
    <property type="evidence" value="ECO:0007669"/>
    <property type="project" value="TreeGrafter"/>
</dbReference>
<dbReference type="AlphaFoldDB" id="A0A7W5ARC7"/>
<feature type="binding site" evidence="1">
    <location>
        <position position="92"/>
    </location>
    <ligand>
        <name>Mg(2+)</name>
        <dbReference type="ChEBI" id="CHEBI:18420"/>
        <label>1</label>
        <note>catalytic</note>
    </ligand>
</feature>
<evidence type="ECO:0000313" key="2">
    <source>
        <dbReference type="EMBL" id="MBB3100880.1"/>
    </source>
</evidence>
<dbReference type="GO" id="GO:0046872">
    <property type="term" value="F:metal ion binding"/>
    <property type="evidence" value="ECO:0007669"/>
    <property type="project" value="UniProtKB-KW"/>
</dbReference>
<sequence>MPDQVLDQVAELVREVAHTVVLPRFQRLADDEVQQKAPGDLVTIADQESERALTRGLTALLPGSTVVGEEAVAADPTVRDRLGGSGAVWIVDPVDGTNNFAAGKTPFCVMVALLRDGETCAAWILDVIGDHLTVAEAGSGAYRDGVRVKTRADDPGAARLRGVISHKYLPDHLRDRVRANAVALGGHTSGRHCAGYEYPAVATDEQQFAMFWRILPWDHVPGTLIVREAGGVTRHLDGADYRPTDRRRGLLVAANEDIWQTVHGTLFPDGPPPTDLT</sequence>
<dbReference type="EMBL" id="JACHXF010000030">
    <property type="protein sequence ID" value="MBB3100880.1"/>
    <property type="molecule type" value="Genomic_DNA"/>
</dbReference>
<name>A0A7W5ARC7_9ACTN</name>
<dbReference type="PANTHER" id="PTHR20854">
    <property type="entry name" value="INOSITOL MONOPHOSPHATASE"/>
    <property type="match status" value="1"/>
</dbReference>
<dbReference type="SUPFAM" id="SSF56655">
    <property type="entry name" value="Carbohydrate phosphatase"/>
    <property type="match status" value="1"/>
</dbReference>
<keyword evidence="1" id="KW-0460">Magnesium</keyword>
<dbReference type="Pfam" id="PF00459">
    <property type="entry name" value="Inositol_P"/>
    <property type="match status" value="1"/>
</dbReference>
<proteinExistence type="predicted"/>
<reference evidence="2 3" key="1">
    <citation type="submission" date="2020-08" db="EMBL/GenBank/DDBJ databases">
        <title>Genomic Encyclopedia of Type Strains, Phase III (KMG-III): the genomes of soil and plant-associated and newly described type strains.</title>
        <authorList>
            <person name="Whitman W."/>
        </authorList>
    </citation>
    <scope>NUCLEOTIDE SEQUENCE [LARGE SCALE GENOMIC DNA]</scope>
    <source>
        <strain evidence="2 3">CECT 3287</strain>
    </source>
</reference>
<dbReference type="GO" id="GO:0007165">
    <property type="term" value="P:signal transduction"/>
    <property type="evidence" value="ECO:0007669"/>
    <property type="project" value="TreeGrafter"/>
</dbReference>
<feature type="binding site" evidence="1">
    <location>
        <position position="218"/>
    </location>
    <ligand>
        <name>Mg(2+)</name>
        <dbReference type="ChEBI" id="CHEBI:18420"/>
        <label>1</label>
        <note>catalytic</note>
    </ligand>
</feature>
<dbReference type="Gene3D" id="3.30.540.10">
    <property type="entry name" value="Fructose-1,6-Bisphosphatase, subunit A, domain 1"/>
    <property type="match status" value="1"/>
</dbReference>
<keyword evidence="3" id="KW-1185">Reference proteome</keyword>
<keyword evidence="1" id="KW-0479">Metal-binding</keyword>
<comment type="cofactor">
    <cofactor evidence="1">
        <name>Mg(2+)</name>
        <dbReference type="ChEBI" id="CHEBI:18420"/>
    </cofactor>
</comment>
<evidence type="ECO:0000256" key="1">
    <source>
        <dbReference type="PIRSR" id="PIRSR600760-2"/>
    </source>
</evidence>
<dbReference type="RefSeq" id="WP_183226941.1">
    <property type="nucleotide sequence ID" value="NZ_BMPW01000031.1"/>
</dbReference>
<dbReference type="PRINTS" id="PR00377">
    <property type="entry name" value="IMPHPHTASES"/>
</dbReference>
<accession>A0A7W5ARC7</accession>
<feature type="binding site" evidence="1">
    <location>
        <position position="95"/>
    </location>
    <ligand>
        <name>Mg(2+)</name>
        <dbReference type="ChEBI" id="CHEBI:18420"/>
        <label>1</label>
        <note>catalytic</note>
    </ligand>
</feature>